<dbReference type="AlphaFoldDB" id="A0AAD7J5B4"/>
<accession>A0AAD7J5B4</accession>
<evidence type="ECO:0000313" key="1">
    <source>
        <dbReference type="EMBL" id="KAJ7756624.1"/>
    </source>
</evidence>
<organism evidence="1 2">
    <name type="scientific">Mycena metata</name>
    <dbReference type="NCBI Taxonomy" id="1033252"/>
    <lineage>
        <taxon>Eukaryota</taxon>
        <taxon>Fungi</taxon>
        <taxon>Dikarya</taxon>
        <taxon>Basidiomycota</taxon>
        <taxon>Agaricomycotina</taxon>
        <taxon>Agaricomycetes</taxon>
        <taxon>Agaricomycetidae</taxon>
        <taxon>Agaricales</taxon>
        <taxon>Marasmiineae</taxon>
        <taxon>Mycenaceae</taxon>
        <taxon>Mycena</taxon>
    </lineage>
</organism>
<gene>
    <name evidence="1" type="ORF">B0H16DRAFT_1721688</name>
</gene>
<comment type="caution">
    <text evidence="1">The sequence shown here is derived from an EMBL/GenBank/DDBJ whole genome shotgun (WGS) entry which is preliminary data.</text>
</comment>
<proteinExistence type="predicted"/>
<dbReference type="Proteomes" id="UP001215598">
    <property type="component" value="Unassembled WGS sequence"/>
</dbReference>
<name>A0AAD7J5B4_9AGAR</name>
<evidence type="ECO:0000313" key="2">
    <source>
        <dbReference type="Proteomes" id="UP001215598"/>
    </source>
</evidence>
<dbReference type="EMBL" id="JARKIB010000046">
    <property type="protein sequence ID" value="KAJ7756624.1"/>
    <property type="molecule type" value="Genomic_DNA"/>
</dbReference>
<keyword evidence="2" id="KW-1185">Reference proteome</keyword>
<protein>
    <submittedName>
        <fullName evidence="1">Uncharacterized protein</fullName>
    </submittedName>
</protein>
<reference evidence="1" key="1">
    <citation type="submission" date="2023-03" db="EMBL/GenBank/DDBJ databases">
        <title>Massive genome expansion in bonnet fungi (Mycena s.s.) driven by repeated elements and novel gene families across ecological guilds.</title>
        <authorList>
            <consortium name="Lawrence Berkeley National Laboratory"/>
            <person name="Harder C.B."/>
            <person name="Miyauchi S."/>
            <person name="Viragh M."/>
            <person name="Kuo A."/>
            <person name="Thoen E."/>
            <person name="Andreopoulos B."/>
            <person name="Lu D."/>
            <person name="Skrede I."/>
            <person name="Drula E."/>
            <person name="Henrissat B."/>
            <person name="Morin E."/>
            <person name="Kohler A."/>
            <person name="Barry K."/>
            <person name="LaButti K."/>
            <person name="Morin E."/>
            <person name="Salamov A."/>
            <person name="Lipzen A."/>
            <person name="Mereny Z."/>
            <person name="Hegedus B."/>
            <person name="Baldrian P."/>
            <person name="Stursova M."/>
            <person name="Weitz H."/>
            <person name="Taylor A."/>
            <person name="Grigoriev I.V."/>
            <person name="Nagy L.G."/>
            <person name="Martin F."/>
            <person name="Kauserud H."/>
        </authorList>
    </citation>
    <scope>NUCLEOTIDE SEQUENCE</scope>
    <source>
        <strain evidence="1">CBHHK182m</strain>
    </source>
</reference>
<sequence>MATTSESVVSAVSPSQERLIRDTLRSHYKLPAGQIASLLSSLSDQLSKCDEEVAKSVTCSGILERNRSQREFGSSWIELLELDRAPLYCKMYYYNLMIFNGIIVARATRSKGARAQSPLDPTPRSSIFTARANSLLEQSSCSRQILYSA</sequence>